<reference evidence="6" key="1">
    <citation type="submission" date="2018-09" db="EMBL/GenBank/DDBJ databases">
        <title>Paracoccus onubensis nov. sp. a moderate halophilic bacterium isolated from Gruta de las Maravillas (Aracena, Spain).</title>
        <authorList>
            <person name="Jurado V."/>
            <person name="Gutierrez-Patricio S."/>
            <person name="Gonzalez-Pimentel J.L."/>
            <person name="Miller A.Z."/>
            <person name="Laiz L."/>
            <person name="Saiz-Jimenez C."/>
        </authorList>
    </citation>
    <scope>NUCLEOTIDE SEQUENCE [LARGE SCALE GENOMIC DNA]</scope>
    <source>
        <strain evidence="6">DSM 26381</strain>
    </source>
</reference>
<evidence type="ECO:0000259" key="4">
    <source>
        <dbReference type="PROSITE" id="PS50893"/>
    </source>
</evidence>
<protein>
    <submittedName>
        <fullName evidence="5">ABC transporter ATP-binding protein</fullName>
    </submittedName>
</protein>
<evidence type="ECO:0000313" key="6">
    <source>
        <dbReference type="Proteomes" id="UP000283587"/>
    </source>
</evidence>
<sequence length="341" mass="36456">MTPTPLLSLRNLSRRYQPGGPAAVQDLSFDLAPAEILALIGPSGCGKTTTLRMIAGFEEPDSGRVLVEGADATRIPAEKRGIGMVFQDYALFPHMTVAQNVLFGARQKDAASLSRHLSLVDLQGFGDRYPDHLSGGQQQRVALARSFAAQPRLILLDEPFSNLDAALRSAARREIRRLLKATGIGVVFVTHDQEEALSFADRVAVMRDGRLLQIGPAAEVYDRPADAFVAGFLGRTNLLEGVADGAECATPLGRVPLAQRASGPVRISLRPESLTISLAARDADAVGRITGVEFKGHDMTYWVDCGGTDIQVDAMHGPRLPEGASVMLHVTGSGMPLAPQD</sequence>
<evidence type="ECO:0000313" key="5">
    <source>
        <dbReference type="EMBL" id="RJL06591.1"/>
    </source>
</evidence>
<dbReference type="InterPro" id="IPR003593">
    <property type="entry name" value="AAA+_ATPase"/>
</dbReference>
<gene>
    <name evidence="5" type="ORF">D3P05_18080</name>
</gene>
<dbReference type="InterPro" id="IPR003439">
    <property type="entry name" value="ABC_transporter-like_ATP-bd"/>
</dbReference>
<dbReference type="Pfam" id="PF08402">
    <property type="entry name" value="TOBE_2"/>
    <property type="match status" value="1"/>
</dbReference>
<dbReference type="RefSeq" id="WP_119900201.1">
    <property type="nucleotide sequence ID" value="NZ_QNRC01000011.1"/>
</dbReference>
<dbReference type="PANTHER" id="PTHR42781:SF4">
    <property type="entry name" value="SPERMIDINE_PUTRESCINE IMPORT ATP-BINDING PROTEIN POTA"/>
    <property type="match status" value="1"/>
</dbReference>
<dbReference type="SMART" id="SM00382">
    <property type="entry name" value="AAA"/>
    <property type="match status" value="1"/>
</dbReference>
<keyword evidence="6" id="KW-1185">Reference proteome</keyword>
<dbReference type="GO" id="GO:0043190">
    <property type="term" value="C:ATP-binding cassette (ABC) transporter complex"/>
    <property type="evidence" value="ECO:0007669"/>
    <property type="project" value="InterPro"/>
</dbReference>
<keyword evidence="2" id="KW-0547">Nucleotide-binding</keyword>
<accession>A0A419A164</accession>
<dbReference type="EMBL" id="QZEW01000095">
    <property type="protein sequence ID" value="RJL06591.1"/>
    <property type="molecule type" value="Genomic_DNA"/>
</dbReference>
<dbReference type="GO" id="GO:0005524">
    <property type="term" value="F:ATP binding"/>
    <property type="evidence" value="ECO:0007669"/>
    <property type="project" value="UniProtKB-KW"/>
</dbReference>
<dbReference type="SUPFAM" id="SSF50331">
    <property type="entry name" value="MOP-like"/>
    <property type="match status" value="1"/>
</dbReference>
<evidence type="ECO:0000256" key="2">
    <source>
        <dbReference type="ARBA" id="ARBA00022741"/>
    </source>
</evidence>
<dbReference type="SUPFAM" id="SSF52540">
    <property type="entry name" value="P-loop containing nucleoside triphosphate hydrolases"/>
    <property type="match status" value="1"/>
</dbReference>
<comment type="caution">
    <text evidence="5">The sequence shown here is derived from an EMBL/GenBank/DDBJ whole genome shotgun (WGS) entry which is preliminary data.</text>
</comment>
<dbReference type="PROSITE" id="PS00211">
    <property type="entry name" value="ABC_TRANSPORTER_1"/>
    <property type="match status" value="1"/>
</dbReference>
<organism evidence="5 6">
    <name type="scientific">Paracoccus siganidrum</name>
    <dbReference type="NCBI Taxonomy" id="1276757"/>
    <lineage>
        <taxon>Bacteria</taxon>
        <taxon>Pseudomonadati</taxon>
        <taxon>Pseudomonadota</taxon>
        <taxon>Alphaproteobacteria</taxon>
        <taxon>Rhodobacterales</taxon>
        <taxon>Paracoccaceae</taxon>
        <taxon>Paracoccus</taxon>
    </lineage>
</organism>
<keyword evidence="1" id="KW-0813">Transport</keyword>
<dbReference type="Gene3D" id="3.40.50.300">
    <property type="entry name" value="P-loop containing nucleotide triphosphate hydrolases"/>
    <property type="match status" value="1"/>
</dbReference>
<dbReference type="PROSITE" id="PS50893">
    <property type="entry name" value="ABC_TRANSPORTER_2"/>
    <property type="match status" value="1"/>
</dbReference>
<name>A0A419A164_9RHOB</name>
<keyword evidence="3 5" id="KW-0067">ATP-binding</keyword>
<dbReference type="GO" id="GO:0016887">
    <property type="term" value="F:ATP hydrolysis activity"/>
    <property type="evidence" value="ECO:0007669"/>
    <property type="project" value="InterPro"/>
</dbReference>
<dbReference type="InterPro" id="IPR027417">
    <property type="entry name" value="P-loop_NTPase"/>
</dbReference>
<dbReference type="Proteomes" id="UP000283587">
    <property type="component" value="Unassembled WGS sequence"/>
</dbReference>
<dbReference type="InterPro" id="IPR013611">
    <property type="entry name" value="Transp-assoc_OB_typ2"/>
</dbReference>
<feature type="domain" description="ABC transporter" evidence="4">
    <location>
        <begin position="7"/>
        <end position="233"/>
    </location>
</feature>
<evidence type="ECO:0000256" key="3">
    <source>
        <dbReference type="ARBA" id="ARBA00022840"/>
    </source>
</evidence>
<dbReference type="GO" id="GO:0022857">
    <property type="term" value="F:transmembrane transporter activity"/>
    <property type="evidence" value="ECO:0007669"/>
    <property type="project" value="InterPro"/>
</dbReference>
<dbReference type="AlphaFoldDB" id="A0A419A164"/>
<dbReference type="PANTHER" id="PTHR42781">
    <property type="entry name" value="SPERMIDINE/PUTRESCINE IMPORT ATP-BINDING PROTEIN POTA"/>
    <property type="match status" value="1"/>
</dbReference>
<dbReference type="OrthoDB" id="9802264at2"/>
<dbReference type="InterPro" id="IPR017871">
    <property type="entry name" value="ABC_transporter-like_CS"/>
</dbReference>
<dbReference type="GO" id="GO:0015697">
    <property type="term" value="P:quaternary ammonium group transport"/>
    <property type="evidence" value="ECO:0007669"/>
    <property type="project" value="UniProtKB-ARBA"/>
</dbReference>
<dbReference type="Pfam" id="PF00005">
    <property type="entry name" value="ABC_tran"/>
    <property type="match status" value="1"/>
</dbReference>
<dbReference type="InterPro" id="IPR008995">
    <property type="entry name" value="Mo/tungstate-bd_C_term_dom"/>
</dbReference>
<dbReference type="FunFam" id="3.40.50.300:FF:000425">
    <property type="entry name" value="Probable ABC transporter, ATP-binding subunit"/>
    <property type="match status" value="1"/>
</dbReference>
<evidence type="ECO:0000256" key="1">
    <source>
        <dbReference type="ARBA" id="ARBA00022448"/>
    </source>
</evidence>
<proteinExistence type="predicted"/>
<dbReference type="InterPro" id="IPR050093">
    <property type="entry name" value="ABC_SmlMolc_Importer"/>
</dbReference>